<feature type="region of interest" description="Disordered" evidence="1">
    <location>
        <begin position="113"/>
        <end position="215"/>
    </location>
</feature>
<gene>
    <name evidence="2" type="ORF">J2Z21_001000</name>
</gene>
<evidence type="ECO:0000256" key="1">
    <source>
        <dbReference type="SAM" id="MobiDB-lite"/>
    </source>
</evidence>
<reference evidence="2 3" key="1">
    <citation type="submission" date="2021-03" db="EMBL/GenBank/DDBJ databases">
        <title>Genomic Encyclopedia of Type Strains, Phase IV (KMG-IV): sequencing the most valuable type-strain genomes for metagenomic binning, comparative biology and taxonomic classification.</title>
        <authorList>
            <person name="Goeker M."/>
        </authorList>
    </citation>
    <scope>NUCLEOTIDE SEQUENCE [LARGE SCALE GENOMIC DNA]</scope>
    <source>
        <strain evidence="2 3">DSM 40499</strain>
    </source>
</reference>
<keyword evidence="3" id="KW-1185">Reference proteome</keyword>
<comment type="caution">
    <text evidence="2">The sequence shown here is derived from an EMBL/GenBank/DDBJ whole genome shotgun (WGS) entry which is preliminary data.</text>
</comment>
<accession>A0ABS4LLJ5</accession>
<proteinExistence type="predicted"/>
<feature type="compositionally biased region" description="Basic residues" evidence="1">
    <location>
        <begin position="205"/>
        <end position="215"/>
    </location>
</feature>
<protein>
    <submittedName>
        <fullName evidence="2">Uncharacterized protein</fullName>
    </submittedName>
</protein>
<dbReference type="Proteomes" id="UP001519309">
    <property type="component" value="Unassembled WGS sequence"/>
</dbReference>
<evidence type="ECO:0000313" key="3">
    <source>
        <dbReference type="Proteomes" id="UP001519309"/>
    </source>
</evidence>
<sequence length="215" mass="22005">MPGHVGVQVDGVEGQQGELAATGGAAGLLTSMGCQTTSSVFEPLPTNGVVWAAASAYGRTSAPFGSLSQASASGSTGGAACSGFPAEPLTSRAVSRPTDSLWWTRIQAAAYPPRGPKIVTHPSEPCPLTTTRTPTRTAHGHDRRETGRPAVRGRAPTAGRARVPGEGGEVDAEARSQGVQPVSGECPVDVQGEGVVEMRGGAQAPRHRVLPVPRR</sequence>
<organism evidence="2 3">
    <name type="scientific">Streptomyces griseochromogenes</name>
    <dbReference type="NCBI Taxonomy" id="68214"/>
    <lineage>
        <taxon>Bacteria</taxon>
        <taxon>Bacillati</taxon>
        <taxon>Actinomycetota</taxon>
        <taxon>Actinomycetes</taxon>
        <taxon>Kitasatosporales</taxon>
        <taxon>Streptomycetaceae</taxon>
        <taxon>Streptomyces</taxon>
    </lineage>
</organism>
<dbReference type="EMBL" id="JAGGLP010000002">
    <property type="protein sequence ID" value="MBP2048076.1"/>
    <property type="molecule type" value="Genomic_DNA"/>
</dbReference>
<evidence type="ECO:0000313" key="2">
    <source>
        <dbReference type="EMBL" id="MBP2048076.1"/>
    </source>
</evidence>
<name>A0ABS4LLJ5_9ACTN</name>
<dbReference type="RefSeq" id="WP_237281486.1">
    <property type="nucleotide sequence ID" value="NZ_CP016279.1"/>
</dbReference>